<evidence type="ECO:0000256" key="1">
    <source>
        <dbReference type="SAM" id="MobiDB-lite"/>
    </source>
</evidence>
<proteinExistence type="predicted"/>
<dbReference type="OrthoDB" id="9948275at2"/>
<dbReference type="Proteomes" id="UP000185469">
    <property type="component" value="Chromosome"/>
</dbReference>
<dbReference type="EMBL" id="CP009248">
    <property type="protein sequence ID" value="APT90503.1"/>
    <property type="molecule type" value="Genomic_DNA"/>
</dbReference>
<keyword evidence="3" id="KW-1185">Reference proteome</keyword>
<dbReference type="KEGG" id="csph:CSPHI_05025"/>
<gene>
    <name evidence="2" type="ORF">CSPHI_05025</name>
</gene>
<sequence length="152" mass="16212">MSTPSTPDTTAPNPEPVVDASPALADTGVEFDHDIPDGVDAAAMPAFKDFSRLLPADRLDLQLGLAEMLDEAPPGLLDGADAGDLSIEQEIARVKPLRKALRAMQEMLLDNAEDRDAMAEWLLTQGPASYQAMTWAFHKLLGALGNPSPSMS</sequence>
<feature type="compositionally biased region" description="Polar residues" evidence="1">
    <location>
        <begin position="1"/>
        <end position="12"/>
    </location>
</feature>
<dbReference type="AlphaFoldDB" id="A0A1L7CXB9"/>
<accession>A0A1L7CXB9</accession>
<reference evidence="2 3" key="1">
    <citation type="submission" date="2014-08" db="EMBL/GenBank/DDBJ databases">
        <title>Complete genome sequence of Corynebacterium sphenisci CECT 5990(T) (=DSM 44792(T)), isolated from healthy wild penguins.</title>
        <authorList>
            <person name="Ruckert C."/>
            <person name="Albersmeier A."/>
            <person name="Winkler A."/>
            <person name="Kalinowski J."/>
        </authorList>
    </citation>
    <scope>NUCLEOTIDE SEQUENCE [LARGE SCALE GENOMIC DNA]</scope>
    <source>
        <strain evidence="2 3">DSM 44792</strain>
    </source>
</reference>
<feature type="region of interest" description="Disordered" evidence="1">
    <location>
        <begin position="1"/>
        <end position="22"/>
    </location>
</feature>
<dbReference type="RefSeq" id="WP_075691759.1">
    <property type="nucleotide sequence ID" value="NZ_CP009248.1"/>
</dbReference>
<dbReference type="STRING" id="1437874.CSPHI_05025"/>
<name>A0A1L7CXB9_9CORY</name>
<organism evidence="2 3">
    <name type="scientific">Corynebacterium sphenisci DSM 44792</name>
    <dbReference type="NCBI Taxonomy" id="1437874"/>
    <lineage>
        <taxon>Bacteria</taxon>
        <taxon>Bacillati</taxon>
        <taxon>Actinomycetota</taxon>
        <taxon>Actinomycetes</taxon>
        <taxon>Mycobacteriales</taxon>
        <taxon>Corynebacteriaceae</taxon>
        <taxon>Corynebacterium</taxon>
    </lineage>
</organism>
<evidence type="ECO:0000313" key="2">
    <source>
        <dbReference type="EMBL" id="APT90503.1"/>
    </source>
</evidence>
<evidence type="ECO:0000313" key="3">
    <source>
        <dbReference type="Proteomes" id="UP000185469"/>
    </source>
</evidence>
<protein>
    <submittedName>
        <fullName evidence="2">Uncharacterized protein</fullName>
    </submittedName>
</protein>